<dbReference type="PANTHER" id="PTHR35152">
    <property type="entry name" value="DOMAIN SIGNALLING PROTEIN, PUTATIVE (AFU_ORTHOLOGUE AFUA_5G11310)-RELATED"/>
    <property type="match status" value="1"/>
</dbReference>
<feature type="transmembrane region" description="Helical" evidence="1">
    <location>
        <begin position="81"/>
        <end position="101"/>
    </location>
</feature>
<evidence type="ECO:0000256" key="2">
    <source>
        <dbReference type="SAM" id="MobiDB-lite"/>
    </source>
</evidence>
<dbReference type="InterPro" id="IPR005330">
    <property type="entry name" value="MHYT_dom"/>
</dbReference>
<dbReference type="Pfam" id="PF03707">
    <property type="entry name" value="MHYT"/>
    <property type="match status" value="3"/>
</dbReference>
<feature type="transmembrane region" description="Helical" evidence="1">
    <location>
        <begin position="214"/>
        <end position="234"/>
    </location>
</feature>
<feature type="transmembrane region" description="Helical" evidence="1">
    <location>
        <begin position="6"/>
        <end position="32"/>
    </location>
</feature>
<keyword evidence="5" id="KW-1185">Reference proteome</keyword>
<organism evidence="4 5">
    <name type="scientific">Actinocatenispora thailandica</name>
    <dbReference type="NCBI Taxonomy" id="227318"/>
    <lineage>
        <taxon>Bacteria</taxon>
        <taxon>Bacillati</taxon>
        <taxon>Actinomycetota</taxon>
        <taxon>Actinomycetes</taxon>
        <taxon>Micromonosporales</taxon>
        <taxon>Micromonosporaceae</taxon>
        <taxon>Actinocatenispora</taxon>
    </lineage>
</organism>
<feature type="transmembrane region" description="Helical" evidence="1">
    <location>
        <begin position="143"/>
        <end position="167"/>
    </location>
</feature>
<evidence type="ECO:0000259" key="3">
    <source>
        <dbReference type="PROSITE" id="PS50924"/>
    </source>
</evidence>
<evidence type="ECO:0000256" key="1">
    <source>
        <dbReference type="PROSITE-ProRule" id="PRU00244"/>
    </source>
</evidence>
<gene>
    <name evidence="4" type="ORF">Athai_36370</name>
</gene>
<feature type="transmembrane region" description="Helical" evidence="1">
    <location>
        <begin position="174"/>
        <end position="194"/>
    </location>
</feature>
<dbReference type="KEGG" id="atl:Athai_36370"/>
<feature type="compositionally biased region" description="Basic residues" evidence="2">
    <location>
        <begin position="313"/>
        <end position="324"/>
    </location>
</feature>
<feature type="compositionally biased region" description="Basic and acidic residues" evidence="2">
    <location>
        <begin position="254"/>
        <end position="266"/>
    </location>
</feature>
<name>A0A7R7DQV4_9ACTN</name>
<dbReference type="EMBL" id="AP023355">
    <property type="protein sequence ID" value="BCJ36134.1"/>
    <property type="molecule type" value="Genomic_DNA"/>
</dbReference>
<protein>
    <recommendedName>
        <fullName evidence="3">MHYT domain-containing protein</fullName>
    </recommendedName>
</protein>
<evidence type="ECO:0000313" key="5">
    <source>
        <dbReference type="Proteomes" id="UP000611640"/>
    </source>
</evidence>
<keyword evidence="1" id="KW-1133">Transmembrane helix</keyword>
<feature type="domain" description="MHYT" evidence="3">
    <location>
        <begin position="8"/>
        <end position="198"/>
    </location>
</feature>
<feature type="region of interest" description="Disordered" evidence="2">
    <location>
        <begin position="253"/>
        <end position="324"/>
    </location>
</feature>
<keyword evidence="1" id="KW-0812">Transmembrane</keyword>
<sequence>MSMHHFSYGLLTPILAYSASYVGCLLGLMCASRARVLTGAGRRGWLLIAAVSLGGTGIWVMHFIAMLGFTVDNVTIRYNMPLTVVSALVAIVAVGAGFWIVGNDARKLHRIALAGLLTGAGVAGMHYLGMAAMVLPAKMSYEPILFTLSVLIAVVAAAVALWFTLVIRGRAATLAAAAVMGVAVCGMHYTGMAAMRLTPDPTGGIGGTSFTGLLPPMLLVVSVVTVVLLIFVAFSASPAELVEDAEFAARMQRTAREREEREEAQRQRLQAPRPHSESISAPAGTLRSAPVRPTPSSRPLPSPTPHQQPTSRRLSRRLGARGDE</sequence>
<keyword evidence="1" id="KW-0472">Membrane</keyword>
<dbReference type="GO" id="GO:0016020">
    <property type="term" value="C:membrane"/>
    <property type="evidence" value="ECO:0007669"/>
    <property type="project" value="UniProtKB-UniRule"/>
</dbReference>
<dbReference type="PROSITE" id="PS50924">
    <property type="entry name" value="MHYT"/>
    <property type="match status" value="1"/>
</dbReference>
<feature type="transmembrane region" description="Helical" evidence="1">
    <location>
        <begin position="113"/>
        <end position="137"/>
    </location>
</feature>
<evidence type="ECO:0000313" key="4">
    <source>
        <dbReference type="EMBL" id="BCJ36134.1"/>
    </source>
</evidence>
<proteinExistence type="predicted"/>
<reference evidence="4 5" key="1">
    <citation type="submission" date="2020-08" db="EMBL/GenBank/DDBJ databases">
        <title>Whole genome shotgun sequence of Actinocatenispora thailandica NBRC 105041.</title>
        <authorList>
            <person name="Komaki H."/>
            <person name="Tamura T."/>
        </authorList>
    </citation>
    <scope>NUCLEOTIDE SEQUENCE [LARGE SCALE GENOMIC DNA]</scope>
    <source>
        <strain evidence="4 5">NBRC 105041</strain>
    </source>
</reference>
<accession>A0A7R7DQV4</accession>
<dbReference type="AlphaFoldDB" id="A0A7R7DQV4"/>
<dbReference type="Proteomes" id="UP000611640">
    <property type="component" value="Chromosome"/>
</dbReference>
<feature type="compositionally biased region" description="Pro residues" evidence="2">
    <location>
        <begin position="292"/>
        <end position="306"/>
    </location>
</feature>
<dbReference type="PANTHER" id="PTHR35152:SF1">
    <property type="entry name" value="DOMAIN SIGNALLING PROTEIN, PUTATIVE (AFU_ORTHOLOGUE AFUA_5G11310)-RELATED"/>
    <property type="match status" value="1"/>
</dbReference>
<feature type="transmembrane region" description="Helical" evidence="1">
    <location>
        <begin position="44"/>
        <end position="69"/>
    </location>
</feature>